<sequence length="100" mass="10657">MSIMHTASVRDERVNSRAETANISANAPHEISREGERRAGSGGLRQRNGELWGNPTTKRPGATVPCQSTAMFCKAVPTDGACIRMADLGDLETGETPSTN</sequence>
<proteinExistence type="predicted"/>
<feature type="region of interest" description="Disordered" evidence="1">
    <location>
        <begin position="1"/>
        <end position="63"/>
    </location>
</feature>
<accession>A0A2R6NDL5</accession>
<evidence type="ECO:0000256" key="1">
    <source>
        <dbReference type="SAM" id="MobiDB-lite"/>
    </source>
</evidence>
<organism evidence="2 3">
    <name type="scientific">Hermanssonia centrifuga</name>
    <dbReference type="NCBI Taxonomy" id="98765"/>
    <lineage>
        <taxon>Eukaryota</taxon>
        <taxon>Fungi</taxon>
        <taxon>Dikarya</taxon>
        <taxon>Basidiomycota</taxon>
        <taxon>Agaricomycotina</taxon>
        <taxon>Agaricomycetes</taxon>
        <taxon>Polyporales</taxon>
        <taxon>Meruliaceae</taxon>
        <taxon>Hermanssonia</taxon>
    </lineage>
</organism>
<evidence type="ECO:0000313" key="2">
    <source>
        <dbReference type="EMBL" id="PSR70450.1"/>
    </source>
</evidence>
<dbReference type="AlphaFoldDB" id="A0A2R6NDL5"/>
<name>A0A2R6NDL5_9APHY</name>
<dbReference type="Proteomes" id="UP000186601">
    <property type="component" value="Unassembled WGS sequence"/>
</dbReference>
<comment type="caution">
    <text evidence="2">The sequence shown here is derived from an EMBL/GenBank/DDBJ whole genome shotgun (WGS) entry which is preliminary data.</text>
</comment>
<protein>
    <submittedName>
        <fullName evidence="2">Uncharacterized protein</fullName>
    </submittedName>
</protein>
<dbReference type="EMBL" id="MLYV02001351">
    <property type="protein sequence ID" value="PSR70450.1"/>
    <property type="molecule type" value="Genomic_DNA"/>
</dbReference>
<gene>
    <name evidence="2" type="ORF">PHLCEN_2v13701</name>
</gene>
<reference evidence="2 3" key="1">
    <citation type="submission" date="2018-02" db="EMBL/GenBank/DDBJ databases">
        <title>Genome sequence of the basidiomycete white-rot fungus Phlebia centrifuga.</title>
        <authorList>
            <person name="Granchi Z."/>
            <person name="Peng M."/>
            <person name="de Vries R.P."/>
            <person name="Hilden K."/>
            <person name="Makela M.R."/>
            <person name="Grigoriev I."/>
            <person name="Riley R."/>
        </authorList>
    </citation>
    <scope>NUCLEOTIDE SEQUENCE [LARGE SCALE GENOMIC DNA]</scope>
    <source>
        <strain evidence="2 3">FBCC195</strain>
    </source>
</reference>
<feature type="compositionally biased region" description="Basic and acidic residues" evidence="1">
    <location>
        <begin position="30"/>
        <end position="39"/>
    </location>
</feature>
<keyword evidence="3" id="KW-1185">Reference proteome</keyword>
<evidence type="ECO:0000313" key="3">
    <source>
        <dbReference type="Proteomes" id="UP000186601"/>
    </source>
</evidence>